<protein>
    <submittedName>
        <fullName evidence="2">RNA polymerase sigma factor SigK</fullName>
    </submittedName>
</protein>
<dbReference type="InterPro" id="IPR007630">
    <property type="entry name" value="RNA_pol_sigma70_r4"/>
</dbReference>
<evidence type="ECO:0000313" key="2">
    <source>
        <dbReference type="EMBL" id="KAF1086350.1"/>
    </source>
</evidence>
<comment type="caution">
    <text evidence="2">The sequence shown here is derived from an EMBL/GenBank/DDBJ whole genome shotgun (WGS) entry which is preliminary data.</text>
</comment>
<dbReference type="GO" id="GO:0003700">
    <property type="term" value="F:DNA-binding transcription factor activity"/>
    <property type="evidence" value="ECO:0007669"/>
    <property type="project" value="InterPro"/>
</dbReference>
<dbReference type="GO" id="GO:0006352">
    <property type="term" value="P:DNA-templated transcription initiation"/>
    <property type="evidence" value="ECO:0007669"/>
    <property type="project" value="InterPro"/>
</dbReference>
<name>A0A9D3AX66_9FIRM</name>
<accession>A0A9D3AX66</accession>
<evidence type="ECO:0000259" key="1">
    <source>
        <dbReference type="Pfam" id="PF04545"/>
    </source>
</evidence>
<evidence type="ECO:0000313" key="3">
    <source>
        <dbReference type="Proteomes" id="UP000798488"/>
    </source>
</evidence>
<sequence>MLKKFQTQEGDITIEITEKGKAIYSVGKKKTTFDLSKCDSFTYRFVGEEEKFVITEDMLSGTDEIEPWMWLVISRGEDRLEYNNDQAETRRQRSCSDQNDKSEMLTSGEDALDHLLSSIEKDAVRKAIRSLDPPQQELVLDVYYRGLSMAAVARRDKVSKMAVTNRMKKIIKRLQENLKDF</sequence>
<dbReference type="RefSeq" id="WP_161820519.1">
    <property type="nucleotide sequence ID" value="NZ_LSRS01000001.1"/>
</dbReference>
<dbReference type="InterPro" id="IPR013324">
    <property type="entry name" value="RNA_pol_sigma_r3/r4-like"/>
</dbReference>
<dbReference type="InterPro" id="IPR036388">
    <property type="entry name" value="WH-like_DNA-bd_sf"/>
</dbReference>
<gene>
    <name evidence="2" type="ORF">SPSYN_00068</name>
</gene>
<dbReference type="Proteomes" id="UP000798488">
    <property type="component" value="Unassembled WGS sequence"/>
</dbReference>
<dbReference type="Gene3D" id="1.10.10.10">
    <property type="entry name" value="Winged helix-like DNA-binding domain superfamily/Winged helix DNA-binding domain"/>
    <property type="match status" value="1"/>
</dbReference>
<keyword evidence="3" id="KW-1185">Reference proteome</keyword>
<feature type="domain" description="RNA polymerase sigma-70 region 4" evidence="1">
    <location>
        <begin position="127"/>
        <end position="176"/>
    </location>
</feature>
<organism evidence="2 3">
    <name type="scientific">Sporotomaculum syntrophicum</name>
    <dbReference type="NCBI Taxonomy" id="182264"/>
    <lineage>
        <taxon>Bacteria</taxon>
        <taxon>Bacillati</taxon>
        <taxon>Bacillota</taxon>
        <taxon>Clostridia</taxon>
        <taxon>Eubacteriales</taxon>
        <taxon>Desulfallaceae</taxon>
        <taxon>Sporotomaculum</taxon>
    </lineage>
</organism>
<dbReference type="Pfam" id="PF04545">
    <property type="entry name" value="Sigma70_r4"/>
    <property type="match status" value="1"/>
</dbReference>
<dbReference type="OrthoDB" id="2678696at2"/>
<reference evidence="2" key="1">
    <citation type="submission" date="2016-02" db="EMBL/GenBank/DDBJ databases">
        <title>Draft Genome Sequence of Sporotomaculum syntrophicum Strain FB, a Syntrophic Benzoate Degrader.</title>
        <authorList>
            <person name="Nobu M.K."/>
            <person name="Narihiro T."/>
            <person name="Qiu Y.-L."/>
            <person name="Ohashi A."/>
            <person name="Liu W.-T."/>
            <person name="Yuji S."/>
        </authorList>
    </citation>
    <scope>NUCLEOTIDE SEQUENCE</scope>
    <source>
        <strain evidence="2">FB</strain>
    </source>
</reference>
<proteinExistence type="predicted"/>
<dbReference type="EMBL" id="LSRS01000001">
    <property type="protein sequence ID" value="KAF1086350.1"/>
    <property type="molecule type" value="Genomic_DNA"/>
</dbReference>
<dbReference type="SUPFAM" id="SSF88659">
    <property type="entry name" value="Sigma3 and sigma4 domains of RNA polymerase sigma factors"/>
    <property type="match status" value="1"/>
</dbReference>
<dbReference type="AlphaFoldDB" id="A0A9D3AX66"/>